<evidence type="ECO:0000256" key="2">
    <source>
        <dbReference type="RuleBase" id="RU362080"/>
    </source>
</evidence>
<evidence type="ECO:0000256" key="1">
    <source>
        <dbReference type="ARBA" id="ARBA00009981"/>
    </source>
</evidence>
<dbReference type="AlphaFoldDB" id="A0A2Y9C2F3"/>
<organism evidence="3 4">
    <name type="scientific">Branchiibius hedensis</name>
    <dbReference type="NCBI Taxonomy" id="672460"/>
    <lineage>
        <taxon>Bacteria</taxon>
        <taxon>Bacillati</taxon>
        <taxon>Actinomycetota</taxon>
        <taxon>Actinomycetes</taxon>
        <taxon>Micrococcales</taxon>
        <taxon>Dermacoccaceae</taxon>
        <taxon>Branchiibius</taxon>
    </lineage>
</organism>
<protein>
    <recommendedName>
        <fullName evidence="2">Antitoxin</fullName>
    </recommendedName>
</protein>
<comment type="similarity">
    <text evidence="1 2">Belongs to the phD/YefM antitoxin family.</text>
</comment>
<dbReference type="SUPFAM" id="SSF143120">
    <property type="entry name" value="YefM-like"/>
    <property type="match status" value="1"/>
</dbReference>
<evidence type="ECO:0000313" key="4">
    <source>
        <dbReference type="Proteomes" id="UP000250028"/>
    </source>
</evidence>
<dbReference type="Gene3D" id="3.40.1620.10">
    <property type="entry name" value="YefM-like domain"/>
    <property type="match status" value="1"/>
</dbReference>
<dbReference type="OrthoDB" id="4419580at2"/>
<name>A0A2Y9C2F3_9MICO</name>
<dbReference type="Pfam" id="PF02604">
    <property type="entry name" value="PhdYeFM_antitox"/>
    <property type="match status" value="1"/>
</dbReference>
<keyword evidence="4" id="KW-1185">Reference proteome</keyword>
<dbReference type="EMBL" id="UESZ01000001">
    <property type="protein sequence ID" value="SSA35993.1"/>
    <property type="molecule type" value="Genomic_DNA"/>
</dbReference>
<dbReference type="NCBIfam" id="TIGR01552">
    <property type="entry name" value="phd_fam"/>
    <property type="match status" value="1"/>
</dbReference>
<proteinExistence type="inferred from homology"/>
<dbReference type="RefSeq" id="WP_109687629.1">
    <property type="nucleotide sequence ID" value="NZ_QGDN01000001.1"/>
</dbReference>
<gene>
    <name evidence="3" type="ORF">SAMN04489750_3372</name>
</gene>
<accession>A0A2Y9C2F3</accession>
<reference evidence="4" key="1">
    <citation type="submission" date="2016-10" db="EMBL/GenBank/DDBJ databases">
        <authorList>
            <person name="Varghese N."/>
            <person name="Submissions S."/>
        </authorList>
    </citation>
    <scope>NUCLEOTIDE SEQUENCE [LARGE SCALE GENOMIC DNA]</scope>
    <source>
        <strain evidence="4">DSM 22951</strain>
    </source>
</reference>
<dbReference type="InterPro" id="IPR006442">
    <property type="entry name" value="Antitoxin_Phd/YefM"/>
</dbReference>
<comment type="function">
    <text evidence="2">Antitoxin component of a type II toxin-antitoxin (TA) system.</text>
</comment>
<dbReference type="InterPro" id="IPR036165">
    <property type="entry name" value="YefM-like_sf"/>
</dbReference>
<dbReference type="Proteomes" id="UP000250028">
    <property type="component" value="Unassembled WGS sequence"/>
</dbReference>
<sequence>MRTISQRELRNDNAEIMRAVEAGESFVVTRNGTTIAVVRPISDAEVMAGLPLARAGEPADYRSWPRVKTATDTANVLAELRDER</sequence>
<evidence type="ECO:0000313" key="3">
    <source>
        <dbReference type="EMBL" id="SSA35993.1"/>
    </source>
</evidence>